<dbReference type="Pfam" id="PF00027">
    <property type="entry name" value="cNMP_binding"/>
    <property type="match status" value="1"/>
</dbReference>
<keyword evidence="3" id="KW-1185">Reference proteome</keyword>
<feature type="domain" description="Cyclic nucleotide-binding" evidence="1">
    <location>
        <begin position="12"/>
        <end position="118"/>
    </location>
</feature>
<gene>
    <name evidence="2" type="ORF">E0L93_04195</name>
</gene>
<evidence type="ECO:0000313" key="2">
    <source>
        <dbReference type="EMBL" id="TCJ19713.1"/>
    </source>
</evidence>
<dbReference type="SUPFAM" id="SSF51206">
    <property type="entry name" value="cAMP-binding domain-like"/>
    <property type="match status" value="1"/>
</dbReference>
<evidence type="ECO:0000313" key="3">
    <source>
        <dbReference type="Proteomes" id="UP000295244"/>
    </source>
</evidence>
<reference evidence="2 3" key="1">
    <citation type="submission" date="2019-03" db="EMBL/GenBank/DDBJ databases">
        <title>Whole genome sequence of a novel Rubrobacter taiwanensis strain, isolated from Yellowstone National Park.</title>
        <authorList>
            <person name="Freed S."/>
            <person name="Ramaley R.F."/>
            <person name="Kyndt J.A."/>
        </authorList>
    </citation>
    <scope>NUCLEOTIDE SEQUENCE [LARGE SCALE GENOMIC DNA]</scope>
    <source>
        <strain evidence="2 3">Yellowstone</strain>
    </source>
</reference>
<organism evidence="2 3">
    <name type="scientific">Rubrobacter taiwanensis</name>
    <dbReference type="NCBI Taxonomy" id="185139"/>
    <lineage>
        <taxon>Bacteria</taxon>
        <taxon>Bacillati</taxon>
        <taxon>Actinomycetota</taxon>
        <taxon>Rubrobacteria</taxon>
        <taxon>Rubrobacterales</taxon>
        <taxon>Rubrobacteraceae</taxon>
        <taxon>Rubrobacter</taxon>
    </lineage>
</organism>
<dbReference type="Gene3D" id="2.60.120.10">
    <property type="entry name" value="Jelly Rolls"/>
    <property type="match status" value="1"/>
</dbReference>
<dbReference type="PROSITE" id="PS50042">
    <property type="entry name" value="CNMP_BINDING_3"/>
    <property type="match status" value="1"/>
</dbReference>
<dbReference type="InterPro" id="IPR014710">
    <property type="entry name" value="RmlC-like_jellyroll"/>
</dbReference>
<name>A0A4R1BPS3_9ACTN</name>
<proteinExistence type="predicted"/>
<dbReference type="InterPro" id="IPR050397">
    <property type="entry name" value="Env_Response_Regulators"/>
</dbReference>
<dbReference type="SMART" id="SM00100">
    <property type="entry name" value="cNMP"/>
    <property type="match status" value="1"/>
</dbReference>
<dbReference type="CDD" id="cd00038">
    <property type="entry name" value="CAP_ED"/>
    <property type="match status" value="1"/>
</dbReference>
<dbReference type="EMBL" id="SKBU01000007">
    <property type="protein sequence ID" value="TCJ19713.1"/>
    <property type="molecule type" value="Genomic_DNA"/>
</dbReference>
<dbReference type="OrthoDB" id="5244739at2"/>
<evidence type="ECO:0000259" key="1">
    <source>
        <dbReference type="PROSITE" id="PS50042"/>
    </source>
</evidence>
<dbReference type="InterPro" id="IPR000595">
    <property type="entry name" value="cNMP-bd_dom"/>
</dbReference>
<protein>
    <submittedName>
        <fullName evidence="2">Cyclic nucleotide-binding domain-containing protein</fullName>
    </submittedName>
</protein>
<sequence>MLTGDRLKEIGLFESLGDEGRAEFAAASEEVRFSPGEAIIEEGTEPDSMYVLLSGRAEVYRRVRGGVEERLAAIDADDGGAVVGERGLLRPSPASATVRAVDAVEAVRIPRQVFRRMIEAGHPAAYELAYRISRTLARRLVQLDEEAARAIRRLEDRPQDAELEVFRDRLITEWSV</sequence>
<dbReference type="PANTHER" id="PTHR24567:SF74">
    <property type="entry name" value="HTH-TYPE TRANSCRIPTIONAL REGULATOR ARCR"/>
    <property type="match status" value="1"/>
</dbReference>
<dbReference type="GO" id="GO:0005829">
    <property type="term" value="C:cytosol"/>
    <property type="evidence" value="ECO:0007669"/>
    <property type="project" value="TreeGrafter"/>
</dbReference>
<dbReference type="Proteomes" id="UP000295244">
    <property type="component" value="Unassembled WGS sequence"/>
</dbReference>
<dbReference type="AlphaFoldDB" id="A0A4R1BPS3"/>
<dbReference type="InterPro" id="IPR018490">
    <property type="entry name" value="cNMP-bd_dom_sf"/>
</dbReference>
<accession>A0A4R1BPS3</accession>
<dbReference type="GO" id="GO:0003700">
    <property type="term" value="F:DNA-binding transcription factor activity"/>
    <property type="evidence" value="ECO:0007669"/>
    <property type="project" value="TreeGrafter"/>
</dbReference>
<dbReference type="PANTHER" id="PTHR24567">
    <property type="entry name" value="CRP FAMILY TRANSCRIPTIONAL REGULATORY PROTEIN"/>
    <property type="match status" value="1"/>
</dbReference>
<comment type="caution">
    <text evidence="2">The sequence shown here is derived from an EMBL/GenBank/DDBJ whole genome shotgun (WGS) entry which is preliminary data.</text>
</comment>